<keyword evidence="6" id="KW-1185">Reference proteome</keyword>
<dbReference type="GeneID" id="94841017"/>
<comment type="caution">
    <text evidence="5">The sequence shown here is derived from an EMBL/GenBank/DDBJ whole genome shotgun (WGS) entry which is preliminary data.</text>
</comment>
<dbReference type="Gene3D" id="1.10.30.10">
    <property type="entry name" value="High mobility group box domain"/>
    <property type="match status" value="1"/>
</dbReference>
<keyword evidence="3" id="KW-0472">Membrane</keyword>
<name>A0A1J4JZN3_9EUKA</name>
<keyword evidence="1" id="KW-0539">Nucleus</keyword>
<keyword evidence="3" id="KW-0812">Transmembrane</keyword>
<dbReference type="InterPro" id="IPR036910">
    <property type="entry name" value="HMG_box_dom_sf"/>
</dbReference>
<dbReference type="PROSITE" id="PS50118">
    <property type="entry name" value="HMG_BOX_2"/>
    <property type="match status" value="1"/>
</dbReference>
<dbReference type="EMBL" id="MLAK01000811">
    <property type="protein sequence ID" value="OHT03952.1"/>
    <property type="molecule type" value="Genomic_DNA"/>
</dbReference>
<dbReference type="Proteomes" id="UP000179807">
    <property type="component" value="Unassembled WGS sequence"/>
</dbReference>
<dbReference type="AlphaFoldDB" id="A0A1J4JZN3"/>
<organism evidence="5 6">
    <name type="scientific">Tritrichomonas foetus</name>
    <dbReference type="NCBI Taxonomy" id="1144522"/>
    <lineage>
        <taxon>Eukaryota</taxon>
        <taxon>Metamonada</taxon>
        <taxon>Parabasalia</taxon>
        <taxon>Tritrichomonadida</taxon>
        <taxon>Tritrichomonadidae</taxon>
        <taxon>Tritrichomonas</taxon>
    </lineage>
</organism>
<feature type="compositionally biased region" description="Polar residues" evidence="2">
    <location>
        <begin position="130"/>
        <end position="151"/>
    </location>
</feature>
<dbReference type="RefSeq" id="XP_068357088.1">
    <property type="nucleotide sequence ID" value="XM_068506313.1"/>
</dbReference>
<dbReference type="Pfam" id="PF00505">
    <property type="entry name" value="HMG_box"/>
    <property type="match status" value="1"/>
</dbReference>
<evidence type="ECO:0000256" key="1">
    <source>
        <dbReference type="PROSITE-ProRule" id="PRU00267"/>
    </source>
</evidence>
<dbReference type="SUPFAM" id="SSF47095">
    <property type="entry name" value="HMG-box"/>
    <property type="match status" value="1"/>
</dbReference>
<proteinExistence type="predicted"/>
<reference evidence="5" key="1">
    <citation type="submission" date="2016-10" db="EMBL/GenBank/DDBJ databases">
        <authorList>
            <person name="Benchimol M."/>
            <person name="Almeida L.G."/>
            <person name="Vasconcelos A.T."/>
            <person name="Perreira-Neves A."/>
            <person name="Rosa I.A."/>
            <person name="Tasca T."/>
            <person name="Bogo M.R."/>
            <person name="de Souza W."/>
        </authorList>
    </citation>
    <scope>NUCLEOTIDE SEQUENCE [LARGE SCALE GENOMIC DNA]</scope>
    <source>
        <strain evidence="5">K</strain>
    </source>
</reference>
<gene>
    <name evidence="5" type="ORF">TRFO_28674</name>
</gene>
<dbReference type="GO" id="GO:0003677">
    <property type="term" value="F:DNA binding"/>
    <property type="evidence" value="ECO:0007669"/>
    <property type="project" value="UniProtKB-UniRule"/>
</dbReference>
<feature type="DNA-binding region" description="HMG box" evidence="1">
    <location>
        <begin position="68"/>
        <end position="121"/>
    </location>
</feature>
<dbReference type="OrthoDB" id="1919336at2759"/>
<feature type="domain" description="HMG box" evidence="4">
    <location>
        <begin position="68"/>
        <end position="121"/>
    </location>
</feature>
<sequence>MYSINFSIIQNSMTTFNIVLIFYSFFSCLHMYSSPPLLQSDASGLSSFFSSLPTKSLHVNHAAPSKPNRDHIEPFQIFCLEKRAKVAKMHPNLSSSRITSLLGTLWRATPQQEKQIYANMASSVGRGNAPNKNQQQTNSHLDGQSHGQSLIQSPQMQSLMVQPNINSNVNQPNMNSNIHSHQQKLMNSPLNSHANGKHRLEIPSITSITGPSMFNPLFVPQIKNNLSIDPKSGTVLTMTPIKKGNEIKVESPVEGPVSKSNNDHMDLCVSDQISSQNIIEMPNSRTTMMPPLNLFIVPRSKFSVEAAEVSRKIAV</sequence>
<evidence type="ECO:0000313" key="6">
    <source>
        <dbReference type="Proteomes" id="UP000179807"/>
    </source>
</evidence>
<feature type="region of interest" description="Disordered" evidence="2">
    <location>
        <begin position="123"/>
        <end position="151"/>
    </location>
</feature>
<dbReference type="InterPro" id="IPR009071">
    <property type="entry name" value="HMG_box_dom"/>
</dbReference>
<dbReference type="VEuPathDB" id="TrichDB:TRFO_28674"/>
<accession>A0A1J4JZN3</accession>
<evidence type="ECO:0000256" key="2">
    <source>
        <dbReference type="SAM" id="MobiDB-lite"/>
    </source>
</evidence>
<keyword evidence="1" id="KW-0238">DNA-binding</keyword>
<keyword evidence="3" id="KW-1133">Transmembrane helix</keyword>
<feature type="transmembrane region" description="Helical" evidence="3">
    <location>
        <begin position="12"/>
        <end position="32"/>
    </location>
</feature>
<evidence type="ECO:0000259" key="4">
    <source>
        <dbReference type="PROSITE" id="PS50118"/>
    </source>
</evidence>
<dbReference type="CDD" id="cd00084">
    <property type="entry name" value="HMG-box_SF"/>
    <property type="match status" value="1"/>
</dbReference>
<evidence type="ECO:0000256" key="3">
    <source>
        <dbReference type="SAM" id="Phobius"/>
    </source>
</evidence>
<evidence type="ECO:0000313" key="5">
    <source>
        <dbReference type="EMBL" id="OHT03952.1"/>
    </source>
</evidence>
<dbReference type="GO" id="GO:0005634">
    <property type="term" value="C:nucleus"/>
    <property type="evidence" value="ECO:0007669"/>
    <property type="project" value="UniProtKB-UniRule"/>
</dbReference>
<protein>
    <recommendedName>
        <fullName evidence="4">HMG box domain-containing protein</fullName>
    </recommendedName>
</protein>